<evidence type="ECO:0000256" key="3">
    <source>
        <dbReference type="ARBA" id="ARBA00022801"/>
    </source>
</evidence>
<evidence type="ECO:0000313" key="11">
    <source>
        <dbReference type="Proteomes" id="UP000182826"/>
    </source>
</evidence>
<evidence type="ECO:0000259" key="9">
    <source>
        <dbReference type="Pfam" id="PF14509"/>
    </source>
</evidence>
<evidence type="ECO:0000256" key="4">
    <source>
        <dbReference type="ARBA" id="ARBA00022837"/>
    </source>
</evidence>
<dbReference type="InterPro" id="IPR052720">
    <property type="entry name" value="Glycosyl_hydrolase_97"/>
</dbReference>
<keyword evidence="5" id="KW-0326">Glycosidase</keyword>
<dbReference type="InterPro" id="IPR013785">
    <property type="entry name" value="Aldolase_TIM"/>
</dbReference>
<dbReference type="PANTHER" id="PTHR35803:SF2">
    <property type="entry name" value="RETAINING ALPHA-GALACTOSIDASE"/>
    <property type="match status" value="1"/>
</dbReference>
<evidence type="ECO:0000256" key="5">
    <source>
        <dbReference type="ARBA" id="ARBA00023295"/>
    </source>
</evidence>
<dbReference type="GO" id="GO:0016798">
    <property type="term" value="F:hydrolase activity, acting on glycosyl bonds"/>
    <property type="evidence" value="ECO:0007669"/>
    <property type="project" value="UniProtKB-KW"/>
</dbReference>
<dbReference type="Gene3D" id="2.70.98.10">
    <property type="match status" value="1"/>
</dbReference>
<protein>
    <submittedName>
        <fullName evidence="10">Alpha-glucosidase</fullName>
    </submittedName>
</protein>
<dbReference type="AlphaFoldDB" id="A0A1J7BN25"/>
<evidence type="ECO:0000256" key="6">
    <source>
        <dbReference type="SAM" id="SignalP"/>
    </source>
</evidence>
<evidence type="ECO:0000256" key="2">
    <source>
        <dbReference type="ARBA" id="ARBA00011245"/>
    </source>
</evidence>
<feature type="chain" id="PRO_5009643423" evidence="6">
    <location>
        <begin position="20"/>
        <end position="648"/>
    </location>
</feature>
<proteinExistence type="predicted"/>
<feature type="domain" description="Glycosyl-hydrolase 97 C-terminal oligomerisation" evidence="9">
    <location>
        <begin position="557"/>
        <end position="645"/>
    </location>
</feature>
<organism evidence="10 11">
    <name type="scientific">Flavobacterium johnsoniae</name>
    <name type="common">Cytophaga johnsonae</name>
    <dbReference type="NCBI Taxonomy" id="986"/>
    <lineage>
        <taxon>Bacteria</taxon>
        <taxon>Pseudomonadati</taxon>
        <taxon>Bacteroidota</taxon>
        <taxon>Flavobacteriia</taxon>
        <taxon>Flavobacteriales</taxon>
        <taxon>Flavobacteriaceae</taxon>
        <taxon>Flavobacterium</taxon>
    </lineage>
</organism>
<dbReference type="Pfam" id="PF14509">
    <property type="entry name" value="GH97_C"/>
    <property type="match status" value="1"/>
</dbReference>
<feature type="domain" description="Glycosyl-hydrolase 97 N-terminal" evidence="8">
    <location>
        <begin position="23"/>
        <end position="286"/>
    </location>
</feature>
<dbReference type="PANTHER" id="PTHR35803">
    <property type="entry name" value="GLUCAN 1,4-ALPHA-GLUCOSIDASE SUSB-RELATED"/>
    <property type="match status" value="1"/>
</dbReference>
<evidence type="ECO:0000313" key="10">
    <source>
        <dbReference type="EMBL" id="OIV39981.1"/>
    </source>
</evidence>
<dbReference type="InterPro" id="IPR017853">
    <property type="entry name" value="GH"/>
</dbReference>
<dbReference type="InterPro" id="IPR014718">
    <property type="entry name" value="GH-type_carb-bd"/>
</dbReference>
<keyword evidence="6" id="KW-0732">Signal</keyword>
<comment type="caution">
    <text evidence="10">The sequence shown here is derived from an EMBL/GenBank/DDBJ whole genome shotgun (WGS) entry which is preliminary data.</text>
</comment>
<dbReference type="RefSeq" id="WP_071638656.1">
    <property type="nucleotide sequence ID" value="NZ_MLFK01000011.1"/>
</dbReference>
<comment type="cofactor">
    <cofactor evidence="1">
        <name>Ca(2+)</name>
        <dbReference type="ChEBI" id="CHEBI:29108"/>
    </cofactor>
</comment>
<evidence type="ECO:0000259" key="7">
    <source>
        <dbReference type="Pfam" id="PF10566"/>
    </source>
</evidence>
<dbReference type="InterPro" id="IPR013780">
    <property type="entry name" value="Glyco_hydro_b"/>
</dbReference>
<evidence type="ECO:0000259" key="8">
    <source>
        <dbReference type="Pfam" id="PF14508"/>
    </source>
</evidence>
<dbReference type="Proteomes" id="UP000182826">
    <property type="component" value="Unassembled WGS sequence"/>
</dbReference>
<dbReference type="Gene3D" id="3.20.20.70">
    <property type="entry name" value="Aldolase class I"/>
    <property type="match status" value="1"/>
</dbReference>
<keyword evidence="11" id="KW-1185">Reference proteome</keyword>
<sequence length="648" mass="71836">MNFKYVICLCLFSFFKLNAQSIVISPDGKLKVSVSVSGGMPFYSISYNDKKFLENSPLGLKTNAGDFTAGLNLKPDAVQNKIEEQYELPNIKQRKVHYEANETVFSFTKENKSAIDVVFRVSNNNVAFKYKIHPQNETRSCVVQEEASGFILPEGTTTFLCPQSKPMTGFARTAPSYETSYTLDAPMGKNGLGEGYTFPCLFKVKNNGWVLISETGVDGNYCGSRLIGHEKGLYTIGFPMAGENNGNGTTAPGISLPGETPWRTITVGETLAPVVATTIPFDLVKPQFKASQEYKYTKGSWSWIIKMDNNTTFPVQKQYIDFSAAMGYETILIDALWDTQIGKDKIAELAQYGAAKGVGLYLWYNSNGYWNDAPQGPRGMMDNSTIRRQEMAWMKSIGVKGIKVDFFGGDKQVTMKLYEDILTDANDFGLMVIFHGCTLPRGWERMYPNFAASEAVLASENLHFGQGSCDKEAANAATHTFIRNAVGSMDFGGSALNKFYNSDNIPNKGSKRMTSDVFALATAVLFQSGVQHFALAPNNLTDAPAWAIDFMKKVPTTWDEVRFLEGYPGKYAVIARRKGTKWYIAGVNAQKETLKIKTKLSMIASGTVLKWYSDDEQLNGKTEQIKLKNNQEIEIKIPCNGGIVLLNE</sequence>
<keyword evidence="3" id="KW-0378">Hydrolase</keyword>
<dbReference type="SUPFAM" id="SSF51445">
    <property type="entry name" value="(Trans)glycosidases"/>
    <property type="match status" value="1"/>
</dbReference>
<dbReference type="InterPro" id="IPR029483">
    <property type="entry name" value="GH97_C"/>
</dbReference>
<accession>A0A1J7BN25</accession>
<dbReference type="GO" id="GO:0030246">
    <property type="term" value="F:carbohydrate binding"/>
    <property type="evidence" value="ECO:0007669"/>
    <property type="project" value="InterPro"/>
</dbReference>
<dbReference type="EMBL" id="MLFK01000011">
    <property type="protein sequence ID" value="OIV39981.1"/>
    <property type="molecule type" value="Genomic_DNA"/>
</dbReference>
<feature type="domain" description="Glycosyl-hydrolase 97 catalytic" evidence="7">
    <location>
        <begin position="302"/>
        <end position="456"/>
    </location>
</feature>
<dbReference type="InterPro" id="IPR019563">
    <property type="entry name" value="GH97_catalytic"/>
</dbReference>
<dbReference type="InterPro" id="IPR029486">
    <property type="entry name" value="GH97_N"/>
</dbReference>
<evidence type="ECO:0000256" key="1">
    <source>
        <dbReference type="ARBA" id="ARBA00001913"/>
    </source>
</evidence>
<keyword evidence="4" id="KW-0106">Calcium</keyword>
<dbReference type="Pfam" id="PF10566">
    <property type="entry name" value="Glyco_hydro_97"/>
    <property type="match status" value="1"/>
</dbReference>
<name>A0A1J7BN25_FLAJO</name>
<dbReference type="OrthoDB" id="57532at2"/>
<dbReference type="Pfam" id="PF14508">
    <property type="entry name" value="GH97_N"/>
    <property type="match status" value="1"/>
</dbReference>
<feature type="signal peptide" evidence="6">
    <location>
        <begin position="1"/>
        <end position="19"/>
    </location>
</feature>
<gene>
    <name evidence="10" type="ORF">BKM63_21505</name>
</gene>
<comment type="subunit">
    <text evidence="2">Monomer.</text>
</comment>
<dbReference type="Gene3D" id="2.60.40.1180">
    <property type="entry name" value="Golgi alpha-mannosidase II"/>
    <property type="match status" value="1"/>
</dbReference>
<reference evidence="10 11" key="1">
    <citation type="submission" date="2016-10" db="EMBL/GenBank/DDBJ databases">
        <title>Draft Genome Sequence of Rhizobacteria Flavobacterium johnsoniae CI04.</title>
        <authorList>
            <person name="Bravo J.I."/>
            <person name="Lozano G.L."/>
            <person name="Handelsman J."/>
        </authorList>
    </citation>
    <scope>NUCLEOTIDE SEQUENCE [LARGE SCALE GENOMIC DNA]</scope>
    <source>
        <strain evidence="10 11">CI04</strain>
    </source>
</reference>